<dbReference type="NCBIfam" id="NF005310">
    <property type="entry name" value="PRK06842.1"/>
    <property type="match status" value="1"/>
</dbReference>
<keyword evidence="2" id="KW-0456">Lyase</keyword>
<evidence type="ECO:0000259" key="3">
    <source>
        <dbReference type="Pfam" id="PF05683"/>
    </source>
</evidence>
<dbReference type="Gene3D" id="3.20.130.10">
    <property type="entry name" value="Fe-S hydro-lyase, tartrate dehydratase beta-type, catalytic domain"/>
    <property type="match status" value="1"/>
</dbReference>
<evidence type="ECO:0000256" key="1">
    <source>
        <dbReference type="ARBA" id="ARBA00008876"/>
    </source>
</evidence>
<dbReference type="PANTHER" id="PTHR43351">
    <property type="entry name" value="L(+)-TARTRATE DEHYDRATASE SUBUNIT BETA"/>
    <property type="match status" value="1"/>
</dbReference>
<evidence type="ECO:0000256" key="2">
    <source>
        <dbReference type="ARBA" id="ARBA00023239"/>
    </source>
</evidence>
<proteinExistence type="inferred from homology"/>
<protein>
    <submittedName>
        <fullName evidence="4">Fe-S-containing hydro-lyase</fullName>
    </submittedName>
</protein>
<dbReference type="NCBIfam" id="TIGR00723">
    <property type="entry name" value="ttdB_fumA_fumB"/>
    <property type="match status" value="1"/>
</dbReference>
<reference evidence="4" key="1">
    <citation type="submission" date="2020-08" db="EMBL/GenBank/DDBJ databases">
        <title>Genome public.</title>
        <authorList>
            <person name="Liu C."/>
            <person name="Sun Q."/>
        </authorList>
    </citation>
    <scope>NUCLEOTIDE SEQUENCE</scope>
    <source>
        <strain evidence="4">BX5</strain>
    </source>
</reference>
<dbReference type="AlphaFoldDB" id="A0A8J6IYZ7"/>
<comment type="similarity">
    <text evidence="1">Belongs to the class-I fumarase family.</text>
</comment>
<gene>
    <name evidence="4" type="ORF">H8S55_13060</name>
</gene>
<organism evidence="4 5">
    <name type="scientific">Flintibacter faecis</name>
    <dbReference type="NCBI Taxonomy" id="2763047"/>
    <lineage>
        <taxon>Bacteria</taxon>
        <taxon>Bacillati</taxon>
        <taxon>Bacillota</taxon>
        <taxon>Clostridia</taxon>
        <taxon>Eubacteriales</taxon>
        <taxon>Flintibacter</taxon>
    </lineage>
</organism>
<evidence type="ECO:0000313" key="4">
    <source>
        <dbReference type="EMBL" id="MBC5718225.1"/>
    </source>
</evidence>
<dbReference type="Pfam" id="PF05683">
    <property type="entry name" value="Fumerase_C"/>
    <property type="match status" value="1"/>
</dbReference>
<name>A0A8J6IYZ7_9FIRM</name>
<accession>A0A8J6IYZ7</accession>
<dbReference type="InterPro" id="IPR004647">
    <property type="entry name" value="Fe-S_hydro-lyase_TtdB-typ_cat"/>
</dbReference>
<dbReference type="InterPro" id="IPR036660">
    <property type="entry name" value="Fe-S_hydroAse_TtdB_cat_sf"/>
</dbReference>
<dbReference type="PANTHER" id="PTHR43351:SF2">
    <property type="entry name" value="L(+)-TARTRATE DEHYDRATASE SUBUNIT BETA-RELATED"/>
    <property type="match status" value="1"/>
</dbReference>
<keyword evidence="5" id="KW-1185">Reference proteome</keyword>
<comment type="caution">
    <text evidence="4">The sequence shown here is derived from an EMBL/GenBank/DDBJ whole genome shotgun (WGS) entry which is preliminary data.</text>
</comment>
<dbReference type="EMBL" id="JACOPN010000012">
    <property type="protein sequence ID" value="MBC5718225.1"/>
    <property type="molecule type" value="Genomic_DNA"/>
</dbReference>
<feature type="domain" description="Fe-S hydro-lyase tartrate dehydratase beta-type catalytic" evidence="3">
    <location>
        <begin position="4"/>
        <end position="175"/>
    </location>
</feature>
<sequence length="196" mass="20831">MQYKLTTPVTKEMLAPLKAGDTVLLSGTVYTARDAAHKRMMELLDAGQSLPFPVEGSAVYYVGPTPERPGQVIGSAGPTTSGRMDAYSPRLLDLGQAIMIGKGARNQAVKEAVVRNGAVYLAALGGAGALMAASVEELEVICWEDLGCEAVRRLEVKDMPLTVILDGSGNDLYQSGPATYLGWIADHKKKPPNIDL</sequence>
<evidence type="ECO:0000313" key="5">
    <source>
        <dbReference type="Proteomes" id="UP000602260"/>
    </source>
</evidence>
<dbReference type="GO" id="GO:0016836">
    <property type="term" value="F:hydro-lyase activity"/>
    <property type="evidence" value="ECO:0007669"/>
    <property type="project" value="InterPro"/>
</dbReference>
<dbReference type="RefSeq" id="WP_186879290.1">
    <property type="nucleotide sequence ID" value="NZ_JACOPN010000012.1"/>
</dbReference>
<dbReference type="SUPFAM" id="SSF117457">
    <property type="entry name" value="FumA C-terminal domain-like"/>
    <property type="match status" value="1"/>
</dbReference>
<dbReference type="Proteomes" id="UP000602260">
    <property type="component" value="Unassembled WGS sequence"/>
</dbReference>